<dbReference type="PANTHER" id="PTHR36451">
    <property type="entry name" value="PAPS-DEPENDENT SULFOTRANSFERASE STF3"/>
    <property type="match status" value="1"/>
</dbReference>
<gene>
    <name evidence="1" type="ORF">JIP62_06775</name>
</gene>
<name>A0ABX7BSQ8_9CAUL</name>
<protein>
    <submittedName>
        <fullName evidence="1">Sulfotransferase</fullName>
    </submittedName>
</protein>
<keyword evidence="2" id="KW-1185">Reference proteome</keyword>
<dbReference type="SUPFAM" id="SSF52540">
    <property type="entry name" value="P-loop containing nucleoside triphosphate hydrolases"/>
    <property type="match status" value="1"/>
</dbReference>
<dbReference type="InterPro" id="IPR052736">
    <property type="entry name" value="Stf3_sulfotransferase"/>
</dbReference>
<dbReference type="Proteomes" id="UP000595448">
    <property type="component" value="Chromosome"/>
</dbReference>
<proteinExistence type="predicted"/>
<dbReference type="EMBL" id="CP067977">
    <property type="protein sequence ID" value="QQQ19783.1"/>
    <property type="molecule type" value="Genomic_DNA"/>
</dbReference>
<dbReference type="PANTHER" id="PTHR36451:SF1">
    <property type="entry name" value="OMEGA-HYDROXY-BETA-DIHYDROMENAQUINONE-9 SULFOTRANSFERASE STF3"/>
    <property type="match status" value="1"/>
</dbReference>
<dbReference type="RefSeq" id="WP_201104192.1">
    <property type="nucleotide sequence ID" value="NZ_CP067977.1"/>
</dbReference>
<sequence length="386" mass="43757">MSHPLEARTLMRDAQEQSGLSDWGGDLFREPLEVLSRDLIQTANLNALGVQRARRRLLDNLKGRLALAEDRKRFAAIADEAITRPIFVAGLPRAGSTFFHNLLAADPANRSPRMWEIMFPSPPPQEATYDTDPRIAACHEALTFEGFMSPEIQGIHPFGAERPEECNFLWEMSLLTVNYAAWWSVPNYAKLLYSIDMKPVYEEQKRALQHLQHRFKRDRWVLKTPAHDWWMADLLEVFPDAGVVLCHRDPAKVLASLSNNLAVNHSLFSDHVPAGSFGMLDRQSQSMARVAAVRDQHPEQFFDAHYLEVQADPLASLRKCYERFGVPFTDDRAAAVSAHMDADRAAHAKGPRHSYSMEAFDLDYAGIDRVMGGYIRDFNVSLERPA</sequence>
<organism evidence="1 2">
    <name type="scientific">Brevundimonas vitisensis</name>
    <dbReference type="NCBI Taxonomy" id="2800818"/>
    <lineage>
        <taxon>Bacteria</taxon>
        <taxon>Pseudomonadati</taxon>
        <taxon>Pseudomonadota</taxon>
        <taxon>Alphaproteobacteria</taxon>
        <taxon>Caulobacterales</taxon>
        <taxon>Caulobacteraceae</taxon>
        <taxon>Brevundimonas</taxon>
    </lineage>
</organism>
<evidence type="ECO:0000313" key="1">
    <source>
        <dbReference type="EMBL" id="QQQ19783.1"/>
    </source>
</evidence>
<dbReference type="Gene3D" id="3.40.50.300">
    <property type="entry name" value="P-loop containing nucleotide triphosphate hydrolases"/>
    <property type="match status" value="1"/>
</dbReference>
<reference evidence="1 2" key="1">
    <citation type="submission" date="2021-01" db="EMBL/GenBank/DDBJ databases">
        <title>Brevundimonas vitis sp. nov., an bacterium isolated from grape (Vitis vinifera).</title>
        <authorList>
            <person name="Jiang L."/>
            <person name="Lee J."/>
        </authorList>
    </citation>
    <scope>NUCLEOTIDE SEQUENCE [LARGE SCALE GENOMIC DNA]</scope>
    <source>
        <strain evidence="1 2">GRTSA-9</strain>
    </source>
</reference>
<dbReference type="Pfam" id="PF13469">
    <property type="entry name" value="Sulfotransfer_3"/>
    <property type="match status" value="1"/>
</dbReference>
<evidence type="ECO:0000313" key="2">
    <source>
        <dbReference type="Proteomes" id="UP000595448"/>
    </source>
</evidence>
<dbReference type="InterPro" id="IPR027417">
    <property type="entry name" value="P-loop_NTPase"/>
</dbReference>
<accession>A0ABX7BSQ8</accession>